<organism evidence="1">
    <name type="scientific">uncultured Thermomicrobiales bacterium</name>
    <dbReference type="NCBI Taxonomy" id="1645740"/>
    <lineage>
        <taxon>Bacteria</taxon>
        <taxon>Pseudomonadati</taxon>
        <taxon>Thermomicrobiota</taxon>
        <taxon>Thermomicrobia</taxon>
        <taxon>Thermomicrobiales</taxon>
        <taxon>environmental samples</taxon>
    </lineage>
</organism>
<dbReference type="AlphaFoldDB" id="A0A6J4V4R3"/>
<proteinExistence type="predicted"/>
<name>A0A6J4V4R3_9BACT</name>
<sequence>MLPLTRDEAIVLAAVRERIEGGGSTSAGTGMPDAWSPT</sequence>
<protein>
    <submittedName>
        <fullName evidence="1">Uncharacterized protein</fullName>
    </submittedName>
</protein>
<reference evidence="1" key="1">
    <citation type="submission" date="2020-02" db="EMBL/GenBank/DDBJ databases">
        <authorList>
            <person name="Meier V. D."/>
        </authorList>
    </citation>
    <scope>NUCLEOTIDE SEQUENCE</scope>
    <source>
        <strain evidence="1">AVDCRST_MAG33</strain>
    </source>
</reference>
<gene>
    <name evidence="1" type="ORF">AVDCRST_MAG33-2372</name>
</gene>
<accession>A0A6J4V4R3</accession>
<dbReference type="EMBL" id="CADCWK010000273">
    <property type="protein sequence ID" value="CAA9569470.1"/>
    <property type="molecule type" value="Genomic_DNA"/>
</dbReference>
<evidence type="ECO:0000313" key="1">
    <source>
        <dbReference type="EMBL" id="CAA9569470.1"/>
    </source>
</evidence>